<evidence type="ECO:0000313" key="1">
    <source>
        <dbReference type="EMBL" id="JAD71559.1"/>
    </source>
</evidence>
<name>A0A0A9C5J7_ARUDO</name>
<dbReference type="AlphaFoldDB" id="A0A0A9C5J7"/>
<dbReference type="EMBL" id="GBRH01226336">
    <property type="protein sequence ID" value="JAD71559.1"/>
    <property type="molecule type" value="Transcribed_RNA"/>
</dbReference>
<proteinExistence type="predicted"/>
<sequence>MRGIDMEVTRGGTRSTLTVMTLIGEDGRGQGANQGMVTMMIIQGGGANLRTREYLPVRW</sequence>
<reference evidence="1" key="1">
    <citation type="submission" date="2014-09" db="EMBL/GenBank/DDBJ databases">
        <authorList>
            <person name="Magalhaes I.L.F."/>
            <person name="Oliveira U."/>
            <person name="Santos F.R."/>
            <person name="Vidigal T.H.D.A."/>
            <person name="Brescovit A.D."/>
            <person name="Santos A.J."/>
        </authorList>
    </citation>
    <scope>NUCLEOTIDE SEQUENCE</scope>
    <source>
        <tissue evidence="1">Shoot tissue taken approximately 20 cm above the soil surface</tissue>
    </source>
</reference>
<organism evidence="1">
    <name type="scientific">Arundo donax</name>
    <name type="common">Giant reed</name>
    <name type="synonym">Donax arundinaceus</name>
    <dbReference type="NCBI Taxonomy" id="35708"/>
    <lineage>
        <taxon>Eukaryota</taxon>
        <taxon>Viridiplantae</taxon>
        <taxon>Streptophyta</taxon>
        <taxon>Embryophyta</taxon>
        <taxon>Tracheophyta</taxon>
        <taxon>Spermatophyta</taxon>
        <taxon>Magnoliopsida</taxon>
        <taxon>Liliopsida</taxon>
        <taxon>Poales</taxon>
        <taxon>Poaceae</taxon>
        <taxon>PACMAD clade</taxon>
        <taxon>Arundinoideae</taxon>
        <taxon>Arundineae</taxon>
        <taxon>Arundo</taxon>
    </lineage>
</organism>
<accession>A0A0A9C5J7</accession>
<protein>
    <submittedName>
        <fullName evidence="1">Uncharacterized protein</fullName>
    </submittedName>
</protein>
<reference evidence="1" key="2">
    <citation type="journal article" date="2015" name="Data Brief">
        <title>Shoot transcriptome of the giant reed, Arundo donax.</title>
        <authorList>
            <person name="Barrero R.A."/>
            <person name="Guerrero F.D."/>
            <person name="Moolhuijzen P."/>
            <person name="Goolsby J.A."/>
            <person name="Tidwell J."/>
            <person name="Bellgard S.E."/>
            <person name="Bellgard M.I."/>
        </authorList>
    </citation>
    <scope>NUCLEOTIDE SEQUENCE</scope>
    <source>
        <tissue evidence="1">Shoot tissue taken approximately 20 cm above the soil surface</tissue>
    </source>
</reference>